<gene>
    <name evidence="1" type="ORF">H0H81_007231</name>
</gene>
<name>A0A9P7FQW2_9AGAR</name>
<comment type="caution">
    <text evidence="1">The sequence shown here is derived from an EMBL/GenBank/DDBJ whole genome shotgun (WGS) entry which is preliminary data.</text>
</comment>
<proteinExistence type="predicted"/>
<sequence>MSKSSYTPSDSPSPNIKTTLALINAYNEWDASKLSAVLDDSLEFQILPKSLGRPVSTKAEYLDNFEKNVQPMFKRFHLTIHDLVETDSAVASSEGESVTGAPYANEYVIFLYFVPPKEGGDGLPKISMVKEFVDSARSVKFFTEERARGVAAKGTETVSE</sequence>
<reference evidence="1" key="2">
    <citation type="submission" date="2021-10" db="EMBL/GenBank/DDBJ databases">
        <title>Phylogenomics reveals ancestral predisposition of the termite-cultivated fungus Termitomyces towards a domesticated lifestyle.</title>
        <authorList>
            <person name="Auxier B."/>
            <person name="Grum-Grzhimaylo A."/>
            <person name="Cardenas M.E."/>
            <person name="Lodge J.D."/>
            <person name="Laessoe T."/>
            <person name="Pedersen O."/>
            <person name="Smith M.E."/>
            <person name="Kuyper T.W."/>
            <person name="Franco-Molano E.A."/>
            <person name="Baroni T.J."/>
            <person name="Aanen D.K."/>
        </authorList>
    </citation>
    <scope>NUCLEOTIDE SEQUENCE</scope>
    <source>
        <strain evidence="1">D49</strain>
    </source>
</reference>
<dbReference type="AlphaFoldDB" id="A0A9P7FQW2"/>
<organism evidence="1 2">
    <name type="scientific">Sphagnurus paluster</name>
    <dbReference type="NCBI Taxonomy" id="117069"/>
    <lineage>
        <taxon>Eukaryota</taxon>
        <taxon>Fungi</taxon>
        <taxon>Dikarya</taxon>
        <taxon>Basidiomycota</taxon>
        <taxon>Agaricomycotina</taxon>
        <taxon>Agaricomycetes</taxon>
        <taxon>Agaricomycetidae</taxon>
        <taxon>Agaricales</taxon>
        <taxon>Tricholomatineae</taxon>
        <taxon>Lyophyllaceae</taxon>
        <taxon>Sphagnurus</taxon>
    </lineage>
</organism>
<reference evidence="1" key="1">
    <citation type="submission" date="2021-02" db="EMBL/GenBank/DDBJ databases">
        <authorList>
            <person name="Nieuwenhuis M."/>
            <person name="Van De Peppel L.J.J."/>
        </authorList>
    </citation>
    <scope>NUCLEOTIDE SEQUENCE</scope>
    <source>
        <strain evidence="1">D49</strain>
    </source>
</reference>
<dbReference type="PANTHER" id="PTHR39598">
    <property type="entry name" value="AUSTINOL SYNTHESIS PROTEIN F-RELATED"/>
    <property type="match status" value="1"/>
</dbReference>
<dbReference type="InterPro" id="IPR032710">
    <property type="entry name" value="NTF2-like_dom_sf"/>
</dbReference>
<dbReference type="Proteomes" id="UP000717328">
    <property type="component" value="Unassembled WGS sequence"/>
</dbReference>
<evidence type="ECO:0000313" key="2">
    <source>
        <dbReference type="Proteomes" id="UP000717328"/>
    </source>
</evidence>
<dbReference type="OrthoDB" id="3758478at2759"/>
<dbReference type="Gene3D" id="3.10.450.50">
    <property type="match status" value="1"/>
</dbReference>
<evidence type="ECO:0000313" key="1">
    <source>
        <dbReference type="EMBL" id="KAG5636669.1"/>
    </source>
</evidence>
<dbReference type="EMBL" id="JABCKI010005905">
    <property type="protein sequence ID" value="KAG5636669.1"/>
    <property type="molecule type" value="Genomic_DNA"/>
</dbReference>
<dbReference type="InterPro" id="IPR050977">
    <property type="entry name" value="Fungal_Meroterpenoid_Isomerase"/>
</dbReference>
<evidence type="ECO:0008006" key="3">
    <source>
        <dbReference type="Google" id="ProtNLM"/>
    </source>
</evidence>
<dbReference type="SUPFAM" id="SSF54427">
    <property type="entry name" value="NTF2-like"/>
    <property type="match status" value="1"/>
</dbReference>
<protein>
    <recommendedName>
        <fullName evidence="3">SnoaL-like domain-containing protein</fullName>
    </recommendedName>
</protein>
<keyword evidence="2" id="KW-1185">Reference proteome</keyword>
<accession>A0A9P7FQW2</accession>
<dbReference type="PANTHER" id="PTHR39598:SF1">
    <property type="entry name" value="AUSTINOID BIOSYNTHESIS CLUSTERS PROTEIN F-RELATED"/>
    <property type="match status" value="1"/>
</dbReference>